<feature type="transmembrane region" description="Helical" evidence="8">
    <location>
        <begin position="110"/>
        <end position="131"/>
    </location>
</feature>
<evidence type="ECO:0000256" key="2">
    <source>
        <dbReference type="ARBA" id="ARBA00008335"/>
    </source>
</evidence>
<evidence type="ECO:0000256" key="8">
    <source>
        <dbReference type="SAM" id="Phobius"/>
    </source>
</evidence>
<gene>
    <name evidence="10" type="ORF">BXZ70DRAFT_928023</name>
</gene>
<dbReference type="Gene3D" id="1.20.1250.20">
    <property type="entry name" value="MFS general substrate transporter like domains"/>
    <property type="match status" value="2"/>
</dbReference>
<comment type="caution">
    <text evidence="10">The sequence shown here is derived from an EMBL/GenBank/DDBJ whole genome shotgun (WGS) entry which is preliminary data.</text>
</comment>
<evidence type="ECO:0000256" key="5">
    <source>
        <dbReference type="ARBA" id="ARBA00022989"/>
    </source>
</evidence>
<evidence type="ECO:0000313" key="11">
    <source>
        <dbReference type="Proteomes" id="UP000813824"/>
    </source>
</evidence>
<feature type="domain" description="Major facilitator superfamily (MFS) profile" evidence="9">
    <location>
        <begin position="77"/>
        <end position="466"/>
    </location>
</feature>
<dbReference type="FunFam" id="1.20.1250.20:FF:000286">
    <property type="entry name" value="MFS efflux transporter"/>
    <property type="match status" value="1"/>
</dbReference>
<feature type="transmembrane region" description="Helical" evidence="8">
    <location>
        <begin position="353"/>
        <end position="371"/>
    </location>
</feature>
<dbReference type="PANTHER" id="PTHR23514">
    <property type="entry name" value="BYPASS OF STOP CODON PROTEIN 6"/>
    <property type="match status" value="1"/>
</dbReference>
<keyword evidence="3" id="KW-0813">Transport</keyword>
<dbReference type="SUPFAM" id="SSF103473">
    <property type="entry name" value="MFS general substrate transporter"/>
    <property type="match status" value="1"/>
</dbReference>
<dbReference type="GO" id="GO:0016020">
    <property type="term" value="C:membrane"/>
    <property type="evidence" value="ECO:0007669"/>
    <property type="project" value="TreeGrafter"/>
</dbReference>
<reference evidence="10" key="1">
    <citation type="journal article" date="2021" name="New Phytol.">
        <title>Evolutionary innovations through gain and loss of genes in the ectomycorrhizal Boletales.</title>
        <authorList>
            <person name="Wu G."/>
            <person name="Miyauchi S."/>
            <person name="Morin E."/>
            <person name="Kuo A."/>
            <person name="Drula E."/>
            <person name="Varga T."/>
            <person name="Kohler A."/>
            <person name="Feng B."/>
            <person name="Cao Y."/>
            <person name="Lipzen A."/>
            <person name="Daum C."/>
            <person name="Hundley H."/>
            <person name="Pangilinan J."/>
            <person name="Johnson J."/>
            <person name="Barry K."/>
            <person name="LaButti K."/>
            <person name="Ng V."/>
            <person name="Ahrendt S."/>
            <person name="Min B."/>
            <person name="Choi I.G."/>
            <person name="Park H."/>
            <person name="Plett J.M."/>
            <person name="Magnuson J."/>
            <person name="Spatafora J.W."/>
            <person name="Nagy L.G."/>
            <person name="Henrissat B."/>
            <person name="Grigoriev I.V."/>
            <person name="Yang Z.L."/>
            <person name="Xu J."/>
            <person name="Martin F.M."/>
        </authorList>
    </citation>
    <scope>NUCLEOTIDE SEQUENCE</scope>
    <source>
        <strain evidence="10">KKN 215</strain>
    </source>
</reference>
<feature type="transmembrane region" description="Helical" evidence="8">
    <location>
        <begin position="138"/>
        <end position="157"/>
    </location>
</feature>
<evidence type="ECO:0000256" key="7">
    <source>
        <dbReference type="SAM" id="MobiDB-lite"/>
    </source>
</evidence>
<comment type="subcellular location">
    <subcellularLocation>
        <location evidence="1">Endomembrane system</location>
        <topology evidence="1">Multi-pass membrane protein</topology>
    </subcellularLocation>
</comment>
<feature type="region of interest" description="Disordered" evidence="7">
    <location>
        <begin position="47"/>
        <end position="66"/>
    </location>
</feature>
<dbReference type="Proteomes" id="UP000813824">
    <property type="component" value="Unassembled WGS sequence"/>
</dbReference>
<evidence type="ECO:0000256" key="1">
    <source>
        <dbReference type="ARBA" id="ARBA00004127"/>
    </source>
</evidence>
<feature type="transmembrane region" description="Helical" evidence="8">
    <location>
        <begin position="201"/>
        <end position="221"/>
    </location>
</feature>
<proteinExistence type="inferred from homology"/>
<keyword evidence="11" id="KW-1185">Reference proteome</keyword>
<dbReference type="InterPro" id="IPR051788">
    <property type="entry name" value="MFS_Transporter"/>
</dbReference>
<dbReference type="PANTHER" id="PTHR23514:SF3">
    <property type="entry name" value="BYPASS OF STOP CODON PROTEIN 6"/>
    <property type="match status" value="1"/>
</dbReference>
<accession>A0A8K0USK3</accession>
<keyword evidence="5 8" id="KW-1133">Transmembrane helix</keyword>
<feature type="transmembrane region" description="Helical" evidence="8">
    <location>
        <begin position="287"/>
        <end position="310"/>
    </location>
</feature>
<organism evidence="10 11">
    <name type="scientific">Cristinia sonorae</name>
    <dbReference type="NCBI Taxonomy" id="1940300"/>
    <lineage>
        <taxon>Eukaryota</taxon>
        <taxon>Fungi</taxon>
        <taxon>Dikarya</taxon>
        <taxon>Basidiomycota</taxon>
        <taxon>Agaricomycotina</taxon>
        <taxon>Agaricomycetes</taxon>
        <taxon>Agaricomycetidae</taxon>
        <taxon>Agaricales</taxon>
        <taxon>Pleurotineae</taxon>
        <taxon>Stephanosporaceae</taxon>
        <taxon>Cristinia</taxon>
    </lineage>
</organism>
<feature type="transmembrane region" description="Helical" evidence="8">
    <location>
        <begin position="163"/>
        <end position="180"/>
    </location>
</feature>
<evidence type="ECO:0000256" key="3">
    <source>
        <dbReference type="ARBA" id="ARBA00022448"/>
    </source>
</evidence>
<evidence type="ECO:0000256" key="6">
    <source>
        <dbReference type="ARBA" id="ARBA00023136"/>
    </source>
</evidence>
<comment type="similarity">
    <text evidence="2">Belongs to the major facilitator superfamily.</text>
</comment>
<sequence length="468" mass="49889">MSLTETVAHVDRRPSHSSLIIQTRLNRDSNGYTDGNREHDQVELGELSGGSTKAADSPPSTVFPASSPKTRRIANIQFAALCWALFIAGWNDGTTGPLLPRIMTVYKVGFAVVSLLFVFTCIGCMIGAMVNVYLNDRYGFGTAVVVGAVGQLVGYTICAPAPPFPVLVLGYAINGFGLALQDASANGFVASLKENAATKMGIMHAIYGLGAFAAPLVSTQFARMPRWSFHFLVSVGMALCDIVVLIAVFRFKTQDECLKEIGQPPVEVSTSSPENGNLYKQIFKLKALHLVGIFILTYVGVEVTVGGWIVKYVNDVRGGGPSSGYISSGFFGGLTLGRVAFLWVNKVVGERRVIFLYVLTAIVLELIIWLVPSLVGGAVAVAFVGMALGPVYPVVMNHCGRILPPRLLTGCIGCITGFGVAGGALVPFITGALASSKGIQSLQPLLVAMMALMFIIWIFVPSSPRRDD</sequence>
<name>A0A8K0USK3_9AGAR</name>
<dbReference type="GO" id="GO:0022857">
    <property type="term" value="F:transmembrane transporter activity"/>
    <property type="evidence" value="ECO:0007669"/>
    <property type="project" value="InterPro"/>
</dbReference>
<dbReference type="InterPro" id="IPR020846">
    <property type="entry name" value="MFS_dom"/>
</dbReference>
<dbReference type="GO" id="GO:0012505">
    <property type="term" value="C:endomembrane system"/>
    <property type="evidence" value="ECO:0007669"/>
    <property type="project" value="UniProtKB-SubCell"/>
</dbReference>
<keyword evidence="6 8" id="KW-0472">Membrane</keyword>
<feature type="transmembrane region" description="Helical" evidence="8">
    <location>
        <begin position="407"/>
        <end position="429"/>
    </location>
</feature>
<dbReference type="PROSITE" id="PS50850">
    <property type="entry name" value="MFS"/>
    <property type="match status" value="1"/>
</dbReference>
<evidence type="ECO:0000259" key="9">
    <source>
        <dbReference type="PROSITE" id="PS50850"/>
    </source>
</evidence>
<evidence type="ECO:0000313" key="10">
    <source>
        <dbReference type="EMBL" id="KAH8103079.1"/>
    </source>
</evidence>
<evidence type="ECO:0000256" key="4">
    <source>
        <dbReference type="ARBA" id="ARBA00022692"/>
    </source>
</evidence>
<dbReference type="AlphaFoldDB" id="A0A8K0USK3"/>
<feature type="transmembrane region" description="Helical" evidence="8">
    <location>
        <begin position="377"/>
        <end position="395"/>
    </location>
</feature>
<dbReference type="Pfam" id="PF07690">
    <property type="entry name" value="MFS_1"/>
    <property type="match status" value="1"/>
</dbReference>
<protein>
    <submittedName>
        <fullName evidence="10">MFS general substrate transporter</fullName>
    </submittedName>
</protein>
<keyword evidence="4 8" id="KW-0812">Transmembrane</keyword>
<feature type="transmembrane region" description="Helical" evidence="8">
    <location>
        <begin position="441"/>
        <end position="460"/>
    </location>
</feature>
<dbReference type="InterPro" id="IPR036259">
    <property type="entry name" value="MFS_trans_sf"/>
</dbReference>
<feature type="transmembrane region" description="Helical" evidence="8">
    <location>
        <begin position="73"/>
        <end position="90"/>
    </location>
</feature>
<feature type="transmembrane region" description="Helical" evidence="8">
    <location>
        <begin position="322"/>
        <end position="341"/>
    </location>
</feature>
<feature type="transmembrane region" description="Helical" evidence="8">
    <location>
        <begin position="227"/>
        <end position="249"/>
    </location>
</feature>
<dbReference type="EMBL" id="JAEVFJ010000008">
    <property type="protein sequence ID" value="KAH8103079.1"/>
    <property type="molecule type" value="Genomic_DNA"/>
</dbReference>
<dbReference type="OrthoDB" id="413079at2759"/>
<dbReference type="InterPro" id="IPR011701">
    <property type="entry name" value="MFS"/>
</dbReference>